<dbReference type="EMBL" id="CP009122">
    <property type="protein sequence ID" value="AJA07756.1"/>
    <property type="molecule type" value="Genomic_DNA"/>
</dbReference>
<evidence type="ECO:0000259" key="3">
    <source>
        <dbReference type="Pfam" id="PF01055"/>
    </source>
</evidence>
<sequence length="669" mass="73608">MALDALDTGFALRLGGQTILTHGEGAPCFFVGRGVPHVHSKLGHFEVAQEVVERIALGHVEVADKVVRFAAAPGSPWLLEAAVAGDGDDAVIALKAIDPALNRLWLRVPADAGEHVWGGGEQFSYFDLRGRHFPLWSSEPGVGRDPASPLFRQVEAHRKGGGGSYAHTNYPQPTFVSSRRYALHVDSFAYAAFDFRERDYHEVEVWEIPARIELRARPRFAELVSALSDRFGRQPPLPEWLLKGAVIGLKDGDNSFARLKAYEDAGVAVSGLWCEDWVGLRITSFGNRLFWDWQWNAERYPELPARIAELRERGIRFLGYVNPYLAVDGPLYAEAATQGFMVMHPEKDEPYIIDFGEFDCGHVDFTNPAAAAWFADTIIGEKMIDFGLSGWMADFGEYLPVDVRLANGESGMTAHNRWPALWGEVNAKGIEGRGQTGEMMVFMRSGGAGVQGHCPMLWAGDQAVDFSRHDGIGTVICAALSAGMLGNAHHHSDCGGYTSLFDTTRDAELAMRWAEMSAFTSMMRTHEGNRPRQNMQYDDDPDLLAHFAKMTRIYAHLAPYLRRLSQQASETGLPVQRPLFLHFEDDAETYAIQTSYLLGPDLLVAPVIAAGKTEWTAYLPAGVEWVHVWSGQAYAGGGDVTVAAPFGQPPVFYRAGSADAALFEGIVSA</sequence>
<dbReference type="OrthoDB" id="176168at2"/>
<reference evidence="5 6" key="1">
    <citation type="journal article" date="2015" name="Int. J. Syst. Evol. Microbiol.">
        <title>Description of Sphingopyxis fribergensis sp. nov. - a soil bacterium with the ability to degrade styrene and phenylacetic acid.</title>
        <authorList>
            <person name="Oelschlagel M."/>
            <person name="Ruckert C."/>
            <person name="Kalinowski J."/>
            <person name="Schmidt G."/>
            <person name="Schlomann M."/>
            <person name="Tischler D."/>
        </authorList>
    </citation>
    <scope>NUCLEOTIDE SEQUENCE [LARGE SCALE GENOMIC DNA]</scope>
    <source>
        <strain evidence="5 6">Kp5.2</strain>
    </source>
</reference>
<dbReference type="InterPro" id="IPR048395">
    <property type="entry name" value="Glyco_hydro_31_C"/>
</dbReference>
<dbReference type="CDD" id="cd14752">
    <property type="entry name" value="GH31_N"/>
    <property type="match status" value="1"/>
</dbReference>
<dbReference type="PANTHER" id="PTHR46959">
    <property type="entry name" value="SULFOQUINOVOSIDASE"/>
    <property type="match status" value="1"/>
</dbReference>
<keyword evidence="6" id="KW-1185">Reference proteome</keyword>
<dbReference type="Pfam" id="PF01055">
    <property type="entry name" value="Glyco_hydro_31_2nd"/>
    <property type="match status" value="1"/>
</dbReference>
<dbReference type="InterPro" id="IPR013780">
    <property type="entry name" value="Glyco_hydro_b"/>
</dbReference>
<dbReference type="SUPFAM" id="SSF51445">
    <property type="entry name" value="(Trans)glycosidases"/>
    <property type="match status" value="1"/>
</dbReference>
<dbReference type="STRING" id="1515612.SKP52_04140"/>
<dbReference type="Gene3D" id="3.20.20.80">
    <property type="entry name" value="Glycosidases"/>
    <property type="match status" value="1"/>
</dbReference>
<dbReference type="InterPro" id="IPR011013">
    <property type="entry name" value="Gal_mutarotase_sf_dom"/>
</dbReference>
<dbReference type="InterPro" id="IPR044112">
    <property type="entry name" value="YihQ_TIM-like"/>
</dbReference>
<proteinExistence type="inferred from homology"/>
<dbReference type="Gene3D" id="2.60.40.1180">
    <property type="entry name" value="Golgi alpha-mannosidase II"/>
    <property type="match status" value="1"/>
</dbReference>
<feature type="domain" description="Glycosyl hydrolase family 31 C-terminal" evidence="4">
    <location>
        <begin position="572"/>
        <end position="657"/>
    </location>
</feature>
<evidence type="ECO:0000313" key="6">
    <source>
        <dbReference type="Proteomes" id="UP000030907"/>
    </source>
</evidence>
<dbReference type="Gene3D" id="2.60.40.1760">
    <property type="entry name" value="glycosyl hydrolase (family 31)"/>
    <property type="match status" value="1"/>
</dbReference>
<protein>
    <submittedName>
        <fullName evidence="5">Alpha-glucosidase</fullName>
        <ecNumber evidence="5">3.2.1.20</ecNumber>
    </submittedName>
</protein>
<evidence type="ECO:0000259" key="4">
    <source>
        <dbReference type="Pfam" id="PF21365"/>
    </source>
</evidence>
<dbReference type="HOGENOM" id="CLU_017110_0_1_5"/>
<evidence type="ECO:0000256" key="1">
    <source>
        <dbReference type="ARBA" id="ARBA00007806"/>
    </source>
</evidence>
<dbReference type="GO" id="GO:0030246">
    <property type="term" value="F:carbohydrate binding"/>
    <property type="evidence" value="ECO:0007669"/>
    <property type="project" value="InterPro"/>
</dbReference>
<dbReference type="InterPro" id="IPR000322">
    <property type="entry name" value="Glyco_hydro_31_TIM"/>
</dbReference>
<name>A0A0A7PCD4_9SPHN</name>
<dbReference type="PANTHER" id="PTHR46959:SF2">
    <property type="entry name" value="SULFOQUINOVOSIDASE"/>
    <property type="match status" value="1"/>
</dbReference>
<accession>A0A0A7PCD4</accession>
<dbReference type="SUPFAM" id="SSF51011">
    <property type="entry name" value="Glycosyl hydrolase domain"/>
    <property type="match status" value="1"/>
</dbReference>
<dbReference type="Pfam" id="PF21365">
    <property type="entry name" value="Glyco_hydro_31_3rd"/>
    <property type="match status" value="1"/>
</dbReference>
<comment type="similarity">
    <text evidence="1 2">Belongs to the glycosyl hydrolase 31 family.</text>
</comment>
<keyword evidence="2 5" id="KW-0326">Glycosidase</keyword>
<dbReference type="NCBIfam" id="NF007746">
    <property type="entry name" value="PRK10426.1"/>
    <property type="match status" value="1"/>
</dbReference>
<dbReference type="EC" id="3.2.1.20" evidence="5"/>
<gene>
    <name evidence="5" type="ORF">SKP52_04140</name>
</gene>
<dbReference type="GO" id="GO:0005975">
    <property type="term" value="P:carbohydrate metabolic process"/>
    <property type="evidence" value="ECO:0007669"/>
    <property type="project" value="InterPro"/>
</dbReference>
<dbReference type="SUPFAM" id="SSF74650">
    <property type="entry name" value="Galactose mutarotase-like"/>
    <property type="match status" value="1"/>
</dbReference>
<evidence type="ECO:0000256" key="2">
    <source>
        <dbReference type="RuleBase" id="RU361185"/>
    </source>
</evidence>
<organism evidence="5 6">
    <name type="scientific">Sphingopyxis fribergensis</name>
    <dbReference type="NCBI Taxonomy" id="1515612"/>
    <lineage>
        <taxon>Bacteria</taxon>
        <taxon>Pseudomonadati</taxon>
        <taxon>Pseudomonadota</taxon>
        <taxon>Alphaproteobacteria</taxon>
        <taxon>Sphingomonadales</taxon>
        <taxon>Sphingomonadaceae</taxon>
        <taxon>Sphingopyxis</taxon>
    </lineage>
</organism>
<dbReference type="CDD" id="cd06594">
    <property type="entry name" value="GH31_glucosidase_YihQ"/>
    <property type="match status" value="1"/>
</dbReference>
<dbReference type="Proteomes" id="UP000030907">
    <property type="component" value="Chromosome"/>
</dbReference>
<dbReference type="KEGG" id="sphk:SKP52_04140"/>
<dbReference type="InterPro" id="IPR017853">
    <property type="entry name" value="GH"/>
</dbReference>
<keyword evidence="2 5" id="KW-0378">Hydrolase</keyword>
<evidence type="ECO:0000313" key="5">
    <source>
        <dbReference type="EMBL" id="AJA07756.1"/>
    </source>
</evidence>
<dbReference type="RefSeq" id="WP_039572021.1">
    <property type="nucleotide sequence ID" value="NZ_CP009122.1"/>
</dbReference>
<dbReference type="AlphaFoldDB" id="A0A0A7PCD4"/>
<dbReference type="GO" id="GO:0004558">
    <property type="term" value="F:alpha-1,4-glucosidase activity"/>
    <property type="evidence" value="ECO:0007669"/>
    <property type="project" value="UniProtKB-EC"/>
</dbReference>
<feature type="domain" description="Glycoside hydrolase family 31 TIM barrel" evidence="3">
    <location>
        <begin position="259"/>
        <end position="561"/>
    </location>
</feature>
<dbReference type="InterPro" id="IPR052990">
    <property type="entry name" value="Sulfoquinovosidase_GH31"/>
</dbReference>